<feature type="domain" description="Disease resistance R13L4/SHOC-2-like LRR" evidence="5">
    <location>
        <begin position="53"/>
        <end position="146"/>
    </location>
</feature>
<dbReference type="RefSeq" id="XP_060538891.1">
    <property type="nucleotide sequence ID" value="XM_060682908.1"/>
</dbReference>
<gene>
    <name evidence="7 8" type="primary">LRRC27</name>
</gene>
<dbReference type="InterPro" id="IPR050216">
    <property type="entry name" value="LRR_domain-containing"/>
</dbReference>
<dbReference type="PANTHER" id="PTHR48051">
    <property type="match status" value="1"/>
</dbReference>
<feature type="compositionally biased region" description="Polar residues" evidence="4">
    <location>
        <begin position="8"/>
        <end position="21"/>
    </location>
</feature>
<accession>A0ABM3YRZ5</accession>
<dbReference type="PROSITE" id="PS51450">
    <property type="entry name" value="LRR"/>
    <property type="match status" value="2"/>
</dbReference>
<dbReference type="InterPro" id="IPR003591">
    <property type="entry name" value="Leu-rich_rpt_typical-subtyp"/>
</dbReference>
<keyword evidence="3" id="KW-0175">Coiled coil</keyword>
<dbReference type="GeneID" id="117676681"/>
<dbReference type="InterPro" id="IPR032675">
    <property type="entry name" value="LRR_dom_sf"/>
</dbReference>
<evidence type="ECO:0000313" key="6">
    <source>
        <dbReference type="Proteomes" id="UP001652622"/>
    </source>
</evidence>
<feature type="region of interest" description="Disordered" evidence="4">
    <location>
        <begin position="1"/>
        <end position="31"/>
    </location>
</feature>
<dbReference type="Pfam" id="PF23598">
    <property type="entry name" value="LRR_14"/>
    <property type="match status" value="1"/>
</dbReference>
<keyword evidence="1" id="KW-0433">Leucine-rich repeat</keyword>
<evidence type="ECO:0000259" key="5">
    <source>
        <dbReference type="Pfam" id="PF23598"/>
    </source>
</evidence>
<dbReference type="SMART" id="SM00369">
    <property type="entry name" value="LRR_TYP"/>
    <property type="match status" value="3"/>
</dbReference>
<dbReference type="SUPFAM" id="SSF52058">
    <property type="entry name" value="L domain-like"/>
    <property type="match status" value="1"/>
</dbReference>
<evidence type="ECO:0000256" key="4">
    <source>
        <dbReference type="SAM" id="MobiDB-lite"/>
    </source>
</evidence>
<evidence type="ECO:0000313" key="8">
    <source>
        <dbReference type="RefSeq" id="XP_060538892.1"/>
    </source>
</evidence>
<name>A0ABM3YRZ5_PANGU</name>
<dbReference type="RefSeq" id="XP_060538892.1">
    <property type="nucleotide sequence ID" value="XM_060682909.1"/>
</dbReference>
<evidence type="ECO:0000256" key="3">
    <source>
        <dbReference type="SAM" id="Coils"/>
    </source>
</evidence>
<feature type="coiled-coil region" evidence="3">
    <location>
        <begin position="453"/>
        <end position="512"/>
    </location>
</feature>
<dbReference type="Gene3D" id="3.80.10.10">
    <property type="entry name" value="Ribonuclease Inhibitor"/>
    <property type="match status" value="1"/>
</dbReference>
<keyword evidence="6" id="KW-1185">Reference proteome</keyword>
<organism evidence="6 8">
    <name type="scientific">Pantherophis guttatus</name>
    <name type="common">Corn snake</name>
    <name type="synonym">Elaphe guttata</name>
    <dbReference type="NCBI Taxonomy" id="94885"/>
    <lineage>
        <taxon>Eukaryota</taxon>
        <taxon>Metazoa</taxon>
        <taxon>Chordata</taxon>
        <taxon>Craniata</taxon>
        <taxon>Vertebrata</taxon>
        <taxon>Euteleostomi</taxon>
        <taxon>Lepidosauria</taxon>
        <taxon>Squamata</taxon>
        <taxon>Bifurcata</taxon>
        <taxon>Unidentata</taxon>
        <taxon>Episquamata</taxon>
        <taxon>Toxicofera</taxon>
        <taxon>Serpentes</taxon>
        <taxon>Colubroidea</taxon>
        <taxon>Colubridae</taxon>
        <taxon>Colubrinae</taxon>
        <taxon>Pantherophis</taxon>
    </lineage>
</organism>
<protein>
    <submittedName>
        <fullName evidence="7 8">Leucine-rich repeat-containing protein 27 isoform X1</fullName>
    </submittedName>
</protein>
<dbReference type="PANTHER" id="PTHR48051:SF35">
    <property type="entry name" value="LEUCINE-RICH REPEAT-CONTAINING PROTEIN 27"/>
    <property type="match status" value="1"/>
</dbReference>
<evidence type="ECO:0000256" key="1">
    <source>
        <dbReference type="ARBA" id="ARBA00022614"/>
    </source>
</evidence>
<dbReference type="Proteomes" id="UP001652622">
    <property type="component" value="Unplaced"/>
</dbReference>
<dbReference type="InterPro" id="IPR055414">
    <property type="entry name" value="LRR_R13L4/SHOC2-like"/>
</dbReference>
<dbReference type="InterPro" id="IPR001611">
    <property type="entry name" value="Leu-rich_rpt"/>
</dbReference>
<proteinExistence type="predicted"/>
<evidence type="ECO:0000256" key="2">
    <source>
        <dbReference type="ARBA" id="ARBA00022737"/>
    </source>
</evidence>
<keyword evidence="2" id="KW-0677">Repeat</keyword>
<evidence type="ECO:0000313" key="7">
    <source>
        <dbReference type="RefSeq" id="XP_060538891.1"/>
    </source>
</evidence>
<sequence>MEEKWYYTENNGSGDNRQNTQRRSDSVSSSSRRIHRALEKLVSNSAVSLDLSRKDLQHLTAEIYRLFNLRYLHLEGNAISVIPEDFFQSLSNLTWLDLRYNKLKELPSGIGCHKQLKTLLLERNPITRLPVELGNVASLTALNLRQCPLEFPPLEVIQKGLSFILCFLRKNCHQNIEYAESISPDLPSPLEQEAKAIVREYKKKCDRPPDRRKAFNALWKQISLFNLIRFKPRSARRISSVSSKEMPPVEKLNLADIMKSSLDLSDGWPNEEEMIRFKKLRDELIQDERQEYPEEKIITNESMPTLMRTRTKESISRKSSILSSRDKKNLFPAASSYDFIIQSKMAEECRLAALKEMREKQALIEQRRKDKEVLQKWRKQARKIREKKGILYTYSPQKGNTMISQNAPYATDNIKSNDKLEGWREPSDLDEHIETAQNINSMKTADTFRTAKYKEVENRIKQHTQLMKEKRKKLRALPKEDMEKANQDLETVEHLEEELAELKKDLHKEYRFTAFTGELLPTANNLLPTNIFSKMTF</sequence>
<reference evidence="7 8" key="1">
    <citation type="submission" date="2025-05" db="UniProtKB">
        <authorList>
            <consortium name="RefSeq"/>
        </authorList>
    </citation>
    <scope>IDENTIFICATION</scope>
    <source>
        <tissue evidence="7 8">Blood</tissue>
    </source>
</reference>